<dbReference type="PANTHER" id="PTHR11799:SF12">
    <property type="entry name" value="PARAOXONASE-RELATED"/>
    <property type="match status" value="1"/>
</dbReference>
<organism evidence="1">
    <name type="scientific">marine metagenome</name>
    <dbReference type="NCBI Taxonomy" id="408172"/>
    <lineage>
        <taxon>unclassified sequences</taxon>
        <taxon>metagenomes</taxon>
        <taxon>ecological metagenomes</taxon>
    </lineage>
</organism>
<proteinExistence type="predicted"/>
<protein>
    <recommendedName>
        <fullName evidence="2">SMP-30/Gluconolactonase/LRE-like region domain-containing protein</fullName>
    </recommendedName>
</protein>
<dbReference type="AlphaFoldDB" id="A0A381PC66"/>
<dbReference type="EMBL" id="UINC01000938">
    <property type="protein sequence ID" value="SUZ64575.1"/>
    <property type="molecule type" value="Genomic_DNA"/>
</dbReference>
<dbReference type="PANTHER" id="PTHR11799">
    <property type="entry name" value="PARAOXONASE"/>
    <property type="match status" value="1"/>
</dbReference>
<accession>A0A381PC66</accession>
<dbReference type="InterPro" id="IPR051288">
    <property type="entry name" value="Serum_paraoxonase/arylesterase"/>
</dbReference>
<reference evidence="1" key="1">
    <citation type="submission" date="2018-05" db="EMBL/GenBank/DDBJ databases">
        <authorList>
            <person name="Lanie J.A."/>
            <person name="Ng W.-L."/>
            <person name="Kazmierczak K.M."/>
            <person name="Andrzejewski T.M."/>
            <person name="Davidsen T.M."/>
            <person name="Wayne K.J."/>
            <person name="Tettelin H."/>
            <person name="Glass J.I."/>
            <person name="Rusch D."/>
            <person name="Podicherti R."/>
            <person name="Tsui H.-C.T."/>
            <person name="Winkler M.E."/>
        </authorList>
    </citation>
    <scope>NUCLEOTIDE SEQUENCE</scope>
</reference>
<dbReference type="Gene3D" id="2.120.10.30">
    <property type="entry name" value="TolB, C-terminal domain"/>
    <property type="match status" value="1"/>
</dbReference>
<dbReference type="SUPFAM" id="SSF63829">
    <property type="entry name" value="Calcium-dependent phosphotriesterase"/>
    <property type="match status" value="1"/>
</dbReference>
<name>A0A381PC66_9ZZZZ</name>
<sequence>MRLRIFPTSLLTVLCLVGSVSPSEAQCDPDGEVEFVCGPVSPEDLVQVPRSPWIMVSGMEDDGYLYATDVRDLTSRVLFPTPEARPRHDRETYDACPGPVTGGFRPHGLSLRPGFDTSHTLYVVRHGEREAIEVFEVDVGAASPTLVWIGCVVAPEGVSMNSVAALPGGGFVVTNFQIPAGELLEWQPGEGWERVPGSETAGPNGIVVSEDGRWFYIGGWGTQSLIRLSRGQTPPEVSSVDVGHHIDNVRWAPDGSLLAAGHVGETQASIMQCLGQGRGCDSVRSMVTRVDPERLTAREIIQYPSNDLLILGTVAIEVGGEIWVGGIAGGTRIARFTLR</sequence>
<gene>
    <name evidence="1" type="ORF">METZ01_LOCUS17429</name>
</gene>
<dbReference type="InterPro" id="IPR011042">
    <property type="entry name" value="6-blade_b-propeller_TolB-like"/>
</dbReference>
<evidence type="ECO:0008006" key="2">
    <source>
        <dbReference type="Google" id="ProtNLM"/>
    </source>
</evidence>
<evidence type="ECO:0000313" key="1">
    <source>
        <dbReference type="EMBL" id="SUZ64575.1"/>
    </source>
</evidence>